<evidence type="ECO:0000313" key="2">
    <source>
        <dbReference type="EMBL" id="QDT73224.1"/>
    </source>
</evidence>
<gene>
    <name evidence="2" type="ORF">I41_24130</name>
</gene>
<dbReference type="Proteomes" id="UP000317909">
    <property type="component" value="Chromosome"/>
</dbReference>
<feature type="compositionally biased region" description="Basic and acidic residues" evidence="1">
    <location>
        <begin position="105"/>
        <end position="116"/>
    </location>
</feature>
<feature type="region of interest" description="Disordered" evidence="1">
    <location>
        <begin position="1"/>
        <end position="22"/>
    </location>
</feature>
<accession>A0A517TXW8</accession>
<dbReference type="AlphaFoldDB" id="A0A517TXW8"/>
<organism evidence="2 3">
    <name type="scientific">Lacipirellula limnantheis</name>
    <dbReference type="NCBI Taxonomy" id="2528024"/>
    <lineage>
        <taxon>Bacteria</taxon>
        <taxon>Pseudomonadati</taxon>
        <taxon>Planctomycetota</taxon>
        <taxon>Planctomycetia</taxon>
        <taxon>Pirellulales</taxon>
        <taxon>Lacipirellulaceae</taxon>
        <taxon>Lacipirellula</taxon>
    </lineage>
</organism>
<dbReference type="KEGG" id="llh:I41_24130"/>
<sequence>MTRPRGRSLILSPCQSRPLGDDAPFDQWQTAAAGKRTVDHRAGDELMFEQRWERTVEMEVFTGWWFTGEQLPPYAMGGDGYVYRPVPQPDSLPKTARIGSKRTREKVAPVRTESRA</sequence>
<proteinExistence type="predicted"/>
<evidence type="ECO:0000256" key="1">
    <source>
        <dbReference type="SAM" id="MobiDB-lite"/>
    </source>
</evidence>
<dbReference type="EMBL" id="CP036339">
    <property type="protein sequence ID" value="QDT73224.1"/>
    <property type="molecule type" value="Genomic_DNA"/>
</dbReference>
<evidence type="ECO:0000313" key="3">
    <source>
        <dbReference type="Proteomes" id="UP000317909"/>
    </source>
</evidence>
<name>A0A517TXW8_9BACT</name>
<keyword evidence="3" id="KW-1185">Reference proteome</keyword>
<dbReference type="RefSeq" id="WP_145432768.1">
    <property type="nucleotide sequence ID" value="NZ_CP036339.1"/>
</dbReference>
<protein>
    <submittedName>
        <fullName evidence="2">Uncharacterized protein</fullName>
    </submittedName>
</protein>
<feature type="region of interest" description="Disordered" evidence="1">
    <location>
        <begin position="86"/>
        <end position="116"/>
    </location>
</feature>
<reference evidence="2 3" key="1">
    <citation type="submission" date="2019-02" db="EMBL/GenBank/DDBJ databases">
        <title>Deep-cultivation of Planctomycetes and their phenomic and genomic characterization uncovers novel biology.</title>
        <authorList>
            <person name="Wiegand S."/>
            <person name="Jogler M."/>
            <person name="Boedeker C."/>
            <person name="Pinto D."/>
            <person name="Vollmers J."/>
            <person name="Rivas-Marin E."/>
            <person name="Kohn T."/>
            <person name="Peeters S.H."/>
            <person name="Heuer A."/>
            <person name="Rast P."/>
            <person name="Oberbeckmann S."/>
            <person name="Bunk B."/>
            <person name="Jeske O."/>
            <person name="Meyerdierks A."/>
            <person name="Storesund J.E."/>
            <person name="Kallscheuer N."/>
            <person name="Luecker S."/>
            <person name="Lage O.M."/>
            <person name="Pohl T."/>
            <person name="Merkel B.J."/>
            <person name="Hornburger P."/>
            <person name="Mueller R.-W."/>
            <person name="Bruemmer F."/>
            <person name="Labrenz M."/>
            <person name="Spormann A.M."/>
            <person name="Op den Camp H."/>
            <person name="Overmann J."/>
            <person name="Amann R."/>
            <person name="Jetten M.S.M."/>
            <person name="Mascher T."/>
            <person name="Medema M.H."/>
            <person name="Devos D.P."/>
            <person name="Kaster A.-K."/>
            <person name="Ovreas L."/>
            <person name="Rohde M."/>
            <person name="Galperin M.Y."/>
            <person name="Jogler C."/>
        </authorList>
    </citation>
    <scope>NUCLEOTIDE SEQUENCE [LARGE SCALE GENOMIC DNA]</scope>
    <source>
        <strain evidence="2 3">I41</strain>
    </source>
</reference>